<dbReference type="GO" id="GO:0016020">
    <property type="term" value="C:membrane"/>
    <property type="evidence" value="ECO:0007669"/>
    <property type="project" value="UniProtKB-SubCell"/>
</dbReference>
<dbReference type="GO" id="GO:0071944">
    <property type="term" value="C:cell periphery"/>
    <property type="evidence" value="ECO:0007669"/>
    <property type="project" value="UniProtKB-ARBA"/>
</dbReference>
<evidence type="ECO:0000256" key="1">
    <source>
        <dbReference type="ARBA" id="ARBA00004167"/>
    </source>
</evidence>
<sequence>MADPDSLYVKYDDMDPNVVYDVFDHVWYDNENDEAYDNTLSSTVETGAMVTFDFFGSEIVVVGTTFASPDVLDLAVLGGGTVTHYILDESPNTYTAYAAPVENASSVTFYNSGPLIGGKHSLKIIVAAASDDFPFFLDYFAVLPANETISFLPSSTSSSSSLSSTAIASSSASSSQLSSNSALDPKRIAAIVGGVLGGVLVLAALAMIIWFIRARRRRGWESRYTGLPRDALLDEDKGRPRRAIRESDLHAAQIEPFLAPPPGEAYADGPPSSGATAYETYPSDSSAPTTRPYGTPRAGTLTGTDGLRTPRMPLSLPDIPRITISSERVFPVANDAGTDADSARA</sequence>
<dbReference type="PANTHER" id="PTHR15549:SF6">
    <property type="entry name" value="MID2 DOMAIN-CONTAINING PROTEIN"/>
    <property type="match status" value="1"/>
</dbReference>
<organism evidence="7 8">
    <name type="scientific">Trametes coccinea (strain BRFM310)</name>
    <name type="common">Pycnoporus coccineus</name>
    <dbReference type="NCBI Taxonomy" id="1353009"/>
    <lineage>
        <taxon>Eukaryota</taxon>
        <taxon>Fungi</taxon>
        <taxon>Dikarya</taxon>
        <taxon>Basidiomycota</taxon>
        <taxon>Agaricomycotina</taxon>
        <taxon>Agaricomycetes</taxon>
        <taxon>Polyporales</taxon>
        <taxon>Polyporaceae</taxon>
        <taxon>Trametes</taxon>
    </lineage>
</organism>
<gene>
    <name evidence="7" type="ORF">PYCCODRAFT_1467076</name>
</gene>
<reference evidence="7 8" key="1">
    <citation type="journal article" date="2015" name="Biotechnol. Biofuels">
        <title>Enhanced degradation of softwood versus hardwood by the white-rot fungus Pycnoporus coccineus.</title>
        <authorList>
            <person name="Couturier M."/>
            <person name="Navarro D."/>
            <person name="Chevret D."/>
            <person name="Henrissat B."/>
            <person name="Piumi F."/>
            <person name="Ruiz-Duenas F.J."/>
            <person name="Martinez A.T."/>
            <person name="Grigoriev I.V."/>
            <person name="Riley R."/>
            <person name="Lipzen A."/>
            <person name="Berrin J.G."/>
            <person name="Master E.R."/>
            <person name="Rosso M.N."/>
        </authorList>
    </citation>
    <scope>NUCLEOTIDE SEQUENCE [LARGE SCALE GENOMIC DNA]</scope>
    <source>
        <strain evidence="7 8">BRFM310</strain>
    </source>
</reference>
<feature type="transmembrane region" description="Helical" evidence="6">
    <location>
        <begin position="188"/>
        <end position="212"/>
    </location>
</feature>
<accession>A0A1Y2ISM9</accession>
<keyword evidence="4 6" id="KW-0472">Membrane</keyword>
<proteinExistence type="predicted"/>
<dbReference type="Proteomes" id="UP000193067">
    <property type="component" value="Unassembled WGS sequence"/>
</dbReference>
<comment type="subcellular location">
    <subcellularLocation>
        <location evidence="1">Membrane</location>
        <topology evidence="1">Single-pass membrane protein</topology>
    </subcellularLocation>
</comment>
<evidence type="ECO:0000256" key="4">
    <source>
        <dbReference type="ARBA" id="ARBA00023136"/>
    </source>
</evidence>
<feature type="region of interest" description="Disordered" evidence="5">
    <location>
        <begin position="258"/>
        <end position="318"/>
    </location>
</feature>
<evidence type="ECO:0008006" key="9">
    <source>
        <dbReference type="Google" id="ProtNLM"/>
    </source>
</evidence>
<dbReference type="AlphaFoldDB" id="A0A1Y2ISM9"/>
<evidence type="ECO:0000256" key="2">
    <source>
        <dbReference type="ARBA" id="ARBA00022692"/>
    </source>
</evidence>
<keyword evidence="3 6" id="KW-1133">Transmembrane helix</keyword>
<protein>
    <recommendedName>
        <fullName evidence="9">Mid2 domain-containing protein</fullName>
    </recommendedName>
</protein>
<dbReference type="EMBL" id="KZ084101">
    <property type="protein sequence ID" value="OSD03211.1"/>
    <property type="molecule type" value="Genomic_DNA"/>
</dbReference>
<evidence type="ECO:0000256" key="3">
    <source>
        <dbReference type="ARBA" id="ARBA00022989"/>
    </source>
</evidence>
<evidence type="ECO:0000256" key="6">
    <source>
        <dbReference type="SAM" id="Phobius"/>
    </source>
</evidence>
<evidence type="ECO:0000313" key="7">
    <source>
        <dbReference type="EMBL" id="OSD03211.1"/>
    </source>
</evidence>
<dbReference type="PANTHER" id="PTHR15549">
    <property type="entry name" value="PAIRED IMMUNOGLOBULIN-LIKE TYPE 2 RECEPTOR"/>
    <property type="match status" value="1"/>
</dbReference>
<dbReference type="Gene3D" id="2.60.120.260">
    <property type="entry name" value="Galactose-binding domain-like"/>
    <property type="match status" value="1"/>
</dbReference>
<keyword evidence="2 6" id="KW-0812">Transmembrane</keyword>
<keyword evidence="8" id="KW-1185">Reference proteome</keyword>
<dbReference type="InterPro" id="IPR051694">
    <property type="entry name" value="Immunoregulatory_rcpt-like"/>
</dbReference>
<evidence type="ECO:0000256" key="5">
    <source>
        <dbReference type="SAM" id="MobiDB-lite"/>
    </source>
</evidence>
<evidence type="ECO:0000313" key="8">
    <source>
        <dbReference type="Proteomes" id="UP000193067"/>
    </source>
</evidence>
<dbReference type="OrthoDB" id="2751952at2759"/>
<name>A0A1Y2ISM9_TRAC3</name>